<keyword evidence="1 2" id="KW-0732">Signal</keyword>
<feature type="signal peptide" evidence="2">
    <location>
        <begin position="1"/>
        <end position="18"/>
    </location>
</feature>
<protein>
    <submittedName>
        <fullName evidence="4">T9SS type A sorting domain-containing protein</fullName>
    </submittedName>
</protein>
<sequence length="436" mass="45785">MMKKLLYLLLIVPFISNAQFWTEKATTFATASRGVNCISIVDANTVWVKAYDGSGAAVQTIKEYARSTDGGNTWTSGTMNLGIGTGGLGIGNITAVSGTTAWISAFPATGNLGGIWKTTDGGTTWTKQTTASFNTGTDSFTNWVHFFDANNGVCQGDPAGGYFEIYTTSNGGTTWTRVPSANIPLPQATGEFGITNLFEVAGGTIWFGTDTGRLYKSTNMGLNWTVSATPSTNLGADTFSFKDANNGIILTASGNLYKSTDAGTTWTQQAFSGPIYTGDITYIPGTTRLVCTGAATGASGSAYSLDDGLTWIGVDSVQHNDVVFLNTTTGFTGGFNTSATVGGISKYTGTVLPTQSFEAAGFSVYPNPVNDSFTIQNRNNIAISGLTISDINGRTVKTLNVNAIENQINISDLNSGVYFLNIASDNGSATKKIIKN</sequence>
<name>A0ABV9P3U0_9FLAO</name>
<dbReference type="PANTHER" id="PTHR47199:SF2">
    <property type="entry name" value="PHOTOSYSTEM II STABILITY_ASSEMBLY FACTOR HCF136, CHLOROPLASTIC"/>
    <property type="match status" value="1"/>
</dbReference>
<dbReference type="EMBL" id="JBHSGW010000025">
    <property type="protein sequence ID" value="MFC4740053.1"/>
    <property type="molecule type" value="Genomic_DNA"/>
</dbReference>
<dbReference type="InterPro" id="IPR026444">
    <property type="entry name" value="Secre_tail"/>
</dbReference>
<dbReference type="Pfam" id="PF18962">
    <property type="entry name" value="Por_Secre_tail"/>
    <property type="match status" value="1"/>
</dbReference>
<dbReference type="PANTHER" id="PTHR47199">
    <property type="entry name" value="PHOTOSYSTEM II STABILITY/ASSEMBLY FACTOR HCF136, CHLOROPLASTIC"/>
    <property type="match status" value="1"/>
</dbReference>
<dbReference type="InterPro" id="IPR015943">
    <property type="entry name" value="WD40/YVTN_repeat-like_dom_sf"/>
</dbReference>
<dbReference type="Proteomes" id="UP001595885">
    <property type="component" value="Unassembled WGS sequence"/>
</dbReference>
<evidence type="ECO:0000313" key="4">
    <source>
        <dbReference type="EMBL" id="MFC4740053.1"/>
    </source>
</evidence>
<feature type="chain" id="PRO_5045849518" evidence="2">
    <location>
        <begin position="19"/>
        <end position="436"/>
    </location>
</feature>
<dbReference type="RefSeq" id="WP_379740656.1">
    <property type="nucleotide sequence ID" value="NZ_JBHSGW010000025.1"/>
</dbReference>
<accession>A0ABV9P3U0</accession>
<proteinExistence type="predicted"/>
<organism evidence="4 5">
    <name type="scientific">Flavobacterium ponti</name>
    <dbReference type="NCBI Taxonomy" id="665133"/>
    <lineage>
        <taxon>Bacteria</taxon>
        <taxon>Pseudomonadati</taxon>
        <taxon>Bacteroidota</taxon>
        <taxon>Flavobacteriia</taxon>
        <taxon>Flavobacteriales</taxon>
        <taxon>Flavobacteriaceae</taxon>
        <taxon>Flavobacterium</taxon>
    </lineage>
</organism>
<evidence type="ECO:0000313" key="5">
    <source>
        <dbReference type="Proteomes" id="UP001595885"/>
    </source>
</evidence>
<gene>
    <name evidence="4" type="ORF">ACFO3U_08605</name>
</gene>
<dbReference type="SUPFAM" id="SSF110296">
    <property type="entry name" value="Oligoxyloglucan reducing end-specific cellobiohydrolase"/>
    <property type="match status" value="1"/>
</dbReference>
<evidence type="ECO:0000259" key="3">
    <source>
        <dbReference type="Pfam" id="PF18962"/>
    </source>
</evidence>
<comment type="caution">
    <text evidence="4">The sequence shown here is derived from an EMBL/GenBank/DDBJ whole genome shotgun (WGS) entry which is preliminary data.</text>
</comment>
<keyword evidence="5" id="KW-1185">Reference proteome</keyword>
<feature type="domain" description="Secretion system C-terminal sorting" evidence="3">
    <location>
        <begin position="364"/>
        <end position="434"/>
    </location>
</feature>
<dbReference type="CDD" id="cd15482">
    <property type="entry name" value="Sialidase_non-viral"/>
    <property type="match status" value="1"/>
</dbReference>
<evidence type="ECO:0000256" key="1">
    <source>
        <dbReference type="ARBA" id="ARBA00022729"/>
    </source>
</evidence>
<dbReference type="Gene3D" id="2.130.10.10">
    <property type="entry name" value="YVTN repeat-like/Quinoprotein amine dehydrogenase"/>
    <property type="match status" value="2"/>
</dbReference>
<reference evidence="5" key="1">
    <citation type="journal article" date="2019" name="Int. J. Syst. Evol. Microbiol.">
        <title>The Global Catalogue of Microorganisms (GCM) 10K type strain sequencing project: providing services to taxonomists for standard genome sequencing and annotation.</title>
        <authorList>
            <consortium name="The Broad Institute Genomics Platform"/>
            <consortium name="The Broad Institute Genome Sequencing Center for Infectious Disease"/>
            <person name="Wu L."/>
            <person name="Ma J."/>
        </authorList>
    </citation>
    <scope>NUCLEOTIDE SEQUENCE [LARGE SCALE GENOMIC DNA]</scope>
    <source>
        <strain evidence="5">CCUG 50349</strain>
    </source>
</reference>
<dbReference type="NCBIfam" id="TIGR04183">
    <property type="entry name" value="Por_Secre_tail"/>
    <property type="match status" value="1"/>
</dbReference>
<evidence type="ECO:0000256" key="2">
    <source>
        <dbReference type="SAM" id="SignalP"/>
    </source>
</evidence>